<accession>A0A645H425</accession>
<proteinExistence type="predicted"/>
<evidence type="ECO:0000313" key="1">
    <source>
        <dbReference type="EMBL" id="MPN30583.1"/>
    </source>
</evidence>
<reference evidence="1" key="1">
    <citation type="submission" date="2019-08" db="EMBL/GenBank/DDBJ databases">
        <authorList>
            <person name="Kucharzyk K."/>
            <person name="Murdoch R.W."/>
            <person name="Higgins S."/>
            <person name="Loffler F."/>
        </authorList>
    </citation>
    <scope>NUCLEOTIDE SEQUENCE</scope>
</reference>
<organism evidence="1">
    <name type="scientific">bioreactor metagenome</name>
    <dbReference type="NCBI Taxonomy" id="1076179"/>
    <lineage>
        <taxon>unclassified sequences</taxon>
        <taxon>metagenomes</taxon>
        <taxon>ecological metagenomes</taxon>
    </lineage>
</organism>
<gene>
    <name evidence="1" type="ORF">SDC9_178054</name>
</gene>
<dbReference type="AlphaFoldDB" id="A0A645H425"/>
<name>A0A645H425_9ZZZZ</name>
<protein>
    <submittedName>
        <fullName evidence="1">Uncharacterized protein</fullName>
    </submittedName>
</protein>
<sequence length="191" mass="19020">MRVAEGRVATRQRVGRGVLRGRFVIDDDHGSGDGVDQCGRGVRAPRKPARACRRGGGGGCRIADGAADAGAARSGDGERDVGVAHALGHQLQGDVAAIVDGLDAADDACRAGHARNADPRGAARRIAHREPNASCGQLIVGVANHAGIGGVVGQRGGGRVTDHEGCGGCAGAAADAIDGPHAGGLALLQIR</sequence>
<dbReference type="EMBL" id="VSSQ01081742">
    <property type="protein sequence ID" value="MPN30583.1"/>
    <property type="molecule type" value="Genomic_DNA"/>
</dbReference>
<comment type="caution">
    <text evidence="1">The sequence shown here is derived from an EMBL/GenBank/DDBJ whole genome shotgun (WGS) entry which is preliminary data.</text>
</comment>